<name>A0ABZ2TQZ0_9FLAO</name>
<evidence type="ECO:0000313" key="2">
    <source>
        <dbReference type="EMBL" id="WYW55557.1"/>
    </source>
</evidence>
<proteinExistence type="predicted"/>
<accession>A0ABZ2TQZ0</accession>
<dbReference type="Proteomes" id="UP001491088">
    <property type="component" value="Chromosome"/>
</dbReference>
<organism evidence="2 3">
    <name type="scientific">Polaribacter marinaquae</name>
    <dbReference type="NCBI Taxonomy" id="1642819"/>
    <lineage>
        <taxon>Bacteria</taxon>
        <taxon>Pseudomonadati</taxon>
        <taxon>Bacteroidota</taxon>
        <taxon>Flavobacteriia</taxon>
        <taxon>Flavobacteriales</taxon>
        <taxon>Flavobacteriaceae</taxon>
    </lineage>
</organism>
<protein>
    <recommendedName>
        <fullName evidence="4">Twin-arginine translocation pathway signal protein</fullName>
    </recommendedName>
</protein>
<evidence type="ECO:0000256" key="1">
    <source>
        <dbReference type="SAM" id="SignalP"/>
    </source>
</evidence>
<evidence type="ECO:0000313" key="3">
    <source>
        <dbReference type="Proteomes" id="UP001491088"/>
    </source>
</evidence>
<keyword evidence="1" id="KW-0732">Signal</keyword>
<feature type="chain" id="PRO_5046921517" description="Twin-arginine translocation pathway signal protein" evidence="1">
    <location>
        <begin position="27"/>
        <end position="189"/>
    </location>
</feature>
<dbReference type="EMBL" id="CP150496">
    <property type="protein sequence ID" value="WYW55557.1"/>
    <property type="molecule type" value="Genomic_DNA"/>
</dbReference>
<keyword evidence="3" id="KW-1185">Reference proteome</keyword>
<sequence length="189" mass="20969">MNRRKFLFSSAITAGALSITPTATLASNNYKTYAGLKSFAGFSNNLSLSSLPSSFLKTCNNLITDLKSKGYSVSNHAIKLNSNCYAISIQKSSLLGFKSNELALLINEKGNSNYYILEEELATEFTSLIENYKYNMNALNFNYSLSDFAFPVEVLESKKGLISIFSFKNKLNNTITLKRVKKQSKAIVC</sequence>
<evidence type="ECO:0008006" key="4">
    <source>
        <dbReference type="Google" id="ProtNLM"/>
    </source>
</evidence>
<dbReference type="RefSeq" id="WP_340933085.1">
    <property type="nucleotide sequence ID" value="NZ_CP150496.1"/>
</dbReference>
<feature type="signal peptide" evidence="1">
    <location>
        <begin position="1"/>
        <end position="26"/>
    </location>
</feature>
<reference evidence="2 3" key="1">
    <citation type="submission" date="2024-03" db="EMBL/GenBank/DDBJ databases">
        <authorList>
            <person name="Cao K."/>
        </authorList>
    </citation>
    <scope>NUCLEOTIDE SEQUENCE [LARGE SCALE GENOMIC DNA]</scope>
    <source>
        <strain evidence="2 3">MCCC 1K00696</strain>
    </source>
</reference>
<gene>
    <name evidence="2" type="ORF">WG950_13595</name>
</gene>